<dbReference type="InterPro" id="IPR013324">
    <property type="entry name" value="RNA_pol_sigma_r3/r4-like"/>
</dbReference>
<protein>
    <submittedName>
        <fullName evidence="2">Uncharacterized protein</fullName>
    </submittedName>
</protein>
<evidence type="ECO:0000256" key="1">
    <source>
        <dbReference type="SAM" id="Coils"/>
    </source>
</evidence>
<dbReference type="SUPFAM" id="SSF88659">
    <property type="entry name" value="Sigma3 and sigma4 domains of RNA polymerase sigma factors"/>
    <property type="match status" value="1"/>
</dbReference>
<name>A0AAC9W1M3_EUBLI</name>
<proteinExistence type="predicted"/>
<keyword evidence="1" id="KW-0175">Coiled coil</keyword>
<dbReference type="AlphaFoldDB" id="A0AAC9W1M3"/>
<dbReference type="KEGG" id="elim:B2M23_00675"/>
<sequence length="135" mass="15965">MKALEKDDNVISLNAELTIIREEIKRLERLKEQLTQLSEKTPYTEVGKKRSVLCRLRGIDQELEELLRQERLLDKSLHVILEAIPKLKNIQKKVFYMQRYTGKTLMQIAEELEYDYGYIRHIAAKANQTMKQSTK</sequence>
<organism evidence="2 3">
    <name type="scientific">Eubacterium limosum</name>
    <dbReference type="NCBI Taxonomy" id="1736"/>
    <lineage>
        <taxon>Bacteria</taxon>
        <taxon>Bacillati</taxon>
        <taxon>Bacillota</taxon>
        <taxon>Clostridia</taxon>
        <taxon>Eubacteriales</taxon>
        <taxon>Eubacteriaceae</taxon>
        <taxon>Eubacterium</taxon>
    </lineage>
</organism>
<dbReference type="Proteomes" id="UP000192391">
    <property type="component" value="Chromosome"/>
</dbReference>
<evidence type="ECO:0000313" key="2">
    <source>
        <dbReference type="EMBL" id="ARD64152.1"/>
    </source>
</evidence>
<evidence type="ECO:0000313" key="3">
    <source>
        <dbReference type="Proteomes" id="UP000192391"/>
    </source>
</evidence>
<dbReference type="EMBL" id="CP019962">
    <property type="protein sequence ID" value="ARD64152.1"/>
    <property type="molecule type" value="Genomic_DNA"/>
</dbReference>
<dbReference type="RefSeq" id="WP_038350879.1">
    <property type="nucleotide sequence ID" value="NZ_CP019962.1"/>
</dbReference>
<feature type="coiled-coil region" evidence="1">
    <location>
        <begin position="10"/>
        <end position="40"/>
    </location>
</feature>
<accession>A0AAC9W1M3</accession>
<gene>
    <name evidence="2" type="ORF">B2M23_00675</name>
</gene>
<reference evidence="3" key="1">
    <citation type="journal article" date="2017" name="Sci. Rep.">
        <title>Determination of the Genome and Primary Transcriptome of Syngas Fermenting Eubacterium limosum ATCC 8486.</title>
        <authorList>
            <person name="Song Y."/>
            <person name="Shin J."/>
            <person name="Jeong Y."/>
            <person name="Jin S."/>
            <person name="Lee J.K."/>
            <person name="Kim D.R."/>
            <person name="Kim S.C."/>
            <person name="Cho S."/>
            <person name="Cho B.K."/>
        </authorList>
    </citation>
    <scope>NUCLEOTIDE SEQUENCE [LARGE SCALE GENOMIC DNA]</scope>
    <source>
        <strain evidence="3">ATCC 8486</strain>
    </source>
</reference>